<dbReference type="HAMAP" id="MF_00267">
    <property type="entry name" value="MinC"/>
    <property type="match status" value="1"/>
</dbReference>
<dbReference type="PANTHER" id="PTHR34108">
    <property type="entry name" value="SEPTUM SITE-DETERMINING PROTEIN MINC"/>
    <property type="match status" value="1"/>
</dbReference>
<accession>K9VH60</accession>
<evidence type="ECO:0000313" key="8">
    <source>
        <dbReference type="Proteomes" id="UP000010478"/>
    </source>
</evidence>
<dbReference type="Gene3D" id="2.160.20.70">
    <property type="match status" value="1"/>
</dbReference>
<reference evidence="7 8" key="1">
    <citation type="submission" date="2012-05" db="EMBL/GenBank/DDBJ databases">
        <title>Finished chromosome of genome of Oscillatoria sp. PCC 7112.</title>
        <authorList>
            <consortium name="US DOE Joint Genome Institute"/>
            <person name="Gugger M."/>
            <person name="Coursin T."/>
            <person name="Rippka R."/>
            <person name="Tandeau De Marsac N."/>
            <person name="Huntemann M."/>
            <person name="Wei C.-L."/>
            <person name="Han J."/>
            <person name="Detter J.C."/>
            <person name="Han C."/>
            <person name="Tapia R."/>
            <person name="Davenport K."/>
            <person name="Daligault H."/>
            <person name="Erkkila T."/>
            <person name="Gu W."/>
            <person name="Munk A.C.C."/>
            <person name="Teshima H."/>
            <person name="Xu Y."/>
            <person name="Chain P."/>
            <person name="Chen A."/>
            <person name="Krypides N."/>
            <person name="Mavromatis K."/>
            <person name="Markowitz V."/>
            <person name="Szeto E."/>
            <person name="Ivanova N."/>
            <person name="Mikhailova N."/>
            <person name="Ovchinnikova G."/>
            <person name="Pagani I."/>
            <person name="Pati A."/>
            <person name="Goodwin L."/>
            <person name="Peters L."/>
            <person name="Pitluck S."/>
            <person name="Woyke T."/>
            <person name="Kerfeld C."/>
        </authorList>
    </citation>
    <scope>NUCLEOTIDE SEQUENCE [LARGE SCALE GENOMIC DNA]</scope>
    <source>
        <strain evidence="7 8">PCC 7112</strain>
    </source>
</reference>
<dbReference type="PANTHER" id="PTHR34108:SF1">
    <property type="entry name" value="SEPTUM SITE-DETERMINING PROTEIN MINC"/>
    <property type="match status" value="1"/>
</dbReference>
<dbReference type="InterPro" id="IPR005526">
    <property type="entry name" value="Septum_form_inhib_MinC_C"/>
</dbReference>
<evidence type="ECO:0000256" key="5">
    <source>
        <dbReference type="HAMAP-Rule" id="MF_00267"/>
    </source>
</evidence>
<dbReference type="Pfam" id="PF03775">
    <property type="entry name" value="MinC_C"/>
    <property type="match status" value="1"/>
</dbReference>
<evidence type="ECO:0000256" key="2">
    <source>
        <dbReference type="ARBA" id="ARBA00023210"/>
    </source>
</evidence>
<dbReference type="GO" id="GO:1901891">
    <property type="term" value="P:regulation of cell septum assembly"/>
    <property type="evidence" value="ECO:0007669"/>
    <property type="project" value="InterPro"/>
</dbReference>
<dbReference type="OrthoDB" id="9790810at2"/>
<proteinExistence type="inferred from homology"/>
<dbReference type="RefSeq" id="WP_015176162.1">
    <property type="nucleotide sequence ID" value="NC_019729.1"/>
</dbReference>
<keyword evidence="1 5" id="KW-0132">Cell division</keyword>
<gene>
    <name evidence="5" type="primary">minC</name>
    <name evidence="7" type="ORF">Osc7112_2431</name>
</gene>
<evidence type="ECO:0000256" key="4">
    <source>
        <dbReference type="ARBA" id="ARBA00046874"/>
    </source>
</evidence>
<feature type="domain" description="Septum formation inhibitor MinC C-terminal" evidence="6">
    <location>
        <begin position="155"/>
        <end position="247"/>
    </location>
</feature>
<dbReference type="Proteomes" id="UP000010478">
    <property type="component" value="Chromosome"/>
</dbReference>
<organism evidence="7 8">
    <name type="scientific">Phormidium nigroviride PCC 7112</name>
    <dbReference type="NCBI Taxonomy" id="179408"/>
    <lineage>
        <taxon>Bacteria</taxon>
        <taxon>Bacillati</taxon>
        <taxon>Cyanobacteriota</taxon>
        <taxon>Cyanophyceae</taxon>
        <taxon>Oscillatoriophycideae</taxon>
        <taxon>Oscillatoriales</taxon>
        <taxon>Oscillatoriaceae</taxon>
        <taxon>Phormidium</taxon>
    </lineage>
</organism>
<evidence type="ECO:0000256" key="1">
    <source>
        <dbReference type="ARBA" id="ARBA00022618"/>
    </source>
</evidence>
<protein>
    <recommendedName>
        <fullName evidence="5">Probable septum site-determining protein MinC</fullName>
    </recommendedName>
</protein>
<dbReference type="STRING" id="179408.Osc7112_2431"/>
<dbReference type="HOGENOM" id="CLU_048711_0_0_3"/>
<dbReference type="KEGG" id="oni:Osc7112_2431"/>
<sequence>MTPDASAAAAAAAPQSTPEVSLELQVRLKTEDGQLLLLLPPETNSEPATASASTWTELWQQLKVRLNAGERFWQPNAEVQLMGNDRLLDIRQLQEIAEALSEVELQLKRVHTSRRQTAVAAATAGYCVEQQPPVSSLNKAAAEKPQSLAEPLYLQMTVRSGVEIRHPGTVVLLGDVNPGGSVIAGGDILVWGRLRGVVHAGAGGNTKSVIMTLQMEPMVIRIAKYVARGPETSPAQFFPEVAYVTPQGIRIGRASDFDKSQLVGGNE</sequence>
<dbReference type="eggNOG" id="COG0850">
    <property type="taxonomic scope" value="Bacteria"/>
</dbReference>
<evidence type="ECO:0000256" key="3">
    <source>
        <dbReference type="ARBA" id="ARBA00023306"/>
    </source>
</evidence>
<evidence type="ECO:0000313" key="7">
    <source>
        <dbReference type="EMBL" id="AFZ06869.1"/>
    </source>
</evidence>
<dbReference type="NCBIfam" id="NF001778">
    <property type="entry name" value="PRK00513.2-4"/>
    <property type="match status" value="1"/>
</dbReference>
<evidence type="ECO:0000259" key="6">
    <source>
        <dbReference type="Pfam" id="PF03775"/>
    </source>
</evidence>
<comment type="function">
    <text evidence="5">Cell division inhibitor that blocks the formation of polar Z ring septums. Rapidly oscillates between the poles of the cell to destabilize FtsZ filaments that have formed before they mature into polar Z rings. Prevents FtsZ polymerization.</text>
</comment>
<keyword evidence="2 5" id="KW-0717">Septation</keyword>
<name>K9VH60_9CYAN</name>
<comment type="similarity">
    <text evidence="5">Belongs to the MinC family.</text>
</comment>
<comment type="subunit">
    <text evidence="4 5">Interacts with MinD and FtsZ.</text>
</comment>
<dbReference type="AlphaFoldDB" id="K9VH60"/>
<dbReference type="InterPro" id="IPR013033">
    <property type="entry name" value="MinC"/>
</dbReference>
<dbReference type="GO" id="GO:0000902">
    <property type="term" value="P:cell morphogenesis"/>
    <property type="evidence" value="ECO:0007669"/>
    <property type="project" value="InterPro"/>
</dbReference>
<keyword evidence="3 5" id="KW-0131">Cell cycle</keyword>
<dbReference type="InterPro" id="IPR036145">
    <property type="entry name" value="MinC_C_sf"/>
</dbReference>
<dbReference type="InterPro" id="IPR016098">
    <property type="entry name" value="CAP/MinC_C"/>
</dbReference>
<dbReference type="GO" id="GO:0000917">
    <property type="term" value="P:division septum assembly"/>
    <property type="evidence" value="ECO:0007669"/>
    <property type="project" value="UniProtKB-KW"/>
</dbReference>
<dbReference type="SUPFAM" id="SSF63848">
    <property type="entry name" value="Cell-division inhibitor MinC, C-terminal domain"/>
    <property type="match status" value="1"/>
</dbReference>
<keyword evidence="8" id="KW-1185">Reference proteome</keyword>
<dbReference type="PATRIC" id="fig|179408.3.peg.2978"/>
<dbReference type="EMBL" id="CP003614">
    <property type="protein sequence ID" value="AFZ06869.1"/>
    <property type="molecule type" value="Genomic_DNA"/>
</dbReference>